<dbReference type="RefSeq" id="WP_019623095.1">
    <property type="nucleotide sequence ID" value="NZ_AP014545.1"/>
</dbReference>
<accession>A0A7R6STN9</accession>
<dbReference type="AlphaFoldDB" id="A0A7R6STN9"/>
<dbReference type="Proteomes" id="UP000595663">
    <property type="component" value="Chromosome"/>
</dbReference>
<keyword evidence="2" id="KW-1185">Reference proteome</keyword>
<name>A0A7R6STN9_9GAMM</name>
<evidence type="ECO:0000313" key="1">
    <source>
        <dbReference type="EMBL" id="BBB27614.1"/>
    </source>
</evidence>
<sequence>MNSGVIADRQDLAEELLSTVRRQAPVVDRVLSSAGNLSLAEYLQRVCRVSPVSFQSCSDIAEVIHEYVEPLLGKELAERTAADFLHHPVALTTNHHGVDFFAQSVQGSMLFGLAKRQVEGISTIPVFSCANIPLDNVTYPRGALLYGTDCSDEVWPLRIPFFSNKLRRQPVAWVKTLDSNMMKPVLKRIGDLAAQGVDASLTESLLQLIGDDYLSEEAQAQQSYSAQSVILNARIWSRLFTASANMPQLVTIELEKLTQKLLLRDLQNSGSLATLLFDNRLISKLYQRLNGVAGCWNKGLLEQRWQGRSDSEKKQVPGSGTFCFWGVDKRFRRIPLMLMEDSGQRILCGCDDNGVEYRYSIEAESLAEAISQGQLMPSIFSCFLTISLARGVTCLGGYYQADYLPQMQLGVVDLLMQDGMLQKAGLVTESFTEGYLSGMQTIMLEQGQALLPAGPLEILASGRVTLDELEFISGVKVSDAHSASLIETVADVMPGDEKEKGWLQVLAGVQHKQLADKVVIRRLP</sequence>
<dbReference type="KEGG" id="ajp:AMJAP_3029"/>
<reference evidence="1 2" key="1">
    <citation type="journal article" date="2008" name="Int. J. Syst. Evol. Microbiol.">
        <title>Amphritea japonica sp. nov. and Amphritea balenae sp. nov., isolated from the sediment adjacent to sperm whale carcasses off Kagoshima, Japan.</title>
        <authorList>
            <person name="Miyazaki M."/>
            <person name="Nogi Y."/>
            <person name="Fujiwara Y."/>
            <person name="Kawato M."/>
            <person name="Nagahama T."/>
            <person name="Kubokawa K."/>
            <person name="Horikoshi K."/>
        </authorList>
    </citation>
    <scope>NUCLEOTIDE SEQUENCE [LARGE SCALE GENOMIC DNA]</scope>
    <source>
        <strain evidence="1 2">ATCC BAA-1530</strain>
    </source>
</reference>
<dbReference type="EMBL" id="AP014545">
    <property type="protein sequence ID" value="BBB27614.1"/>
    <property type="molecule type" value="Genomic_DNA"/>
</dbReference>
<organism evidence="1 2">
    <name type="scientific">Amphritea japonica ATCC BAA-1530</name>
    <dbReference type="NCBI Taxonomy" id="1278309"/>
    <lineage>
        <taxon>Bacteria</taxon>
        <taxon>Pseudomonadati</taxon>
        <taxon>Pseudomonadota</taxon>
        <taxon>Gammaproteobacteria</taxon>
        <taxon>Oceanospirillales</taxon>
        <taxon>Oceanospirillaceae</taxon>
        <taxon>Amphritea</taxon>
    </lineage>
</organism>
<gene>
    <name evidence="1" type="ORF">AMJAP_3029</name>
</gene>
<dbReference type="OrthoDB" id="2024761at2"/>
<protein>
    <submittedName>
        <fullName evidence="1">Uncharacterized protein</fullName>
    </submittedName>
</protein>
<evidence type="ECO:0000313" key="2">
    <source>
        <dbReference type="Proteomes" id="UP000595663"/>
    </source>
</evidence>
<proteinExistence type="predicted"/>